<keyword evidence="5 11" id="KW-0663">Pyridoxal phosphate</keyword>
<dbReference type="EC" id="4.4.1.2" evidence="7"/>
<dbReference type="OrthoDB" id="9803887at2"/>
<accession>I8J183</accession>
<evidence type="ECO:0000256" key="6">
    <source>
        <dbReference type="ARBA" id="ARBA00023239"/>
    </source>
</evidence>
<comment type="similarity">
    <text evidence="2">Belongs to the trans-sulfuration enzymes family. L-methionine gamma-lyase subfamily.</text>
</comment>
<dbReference type="InterPro" id="IPR015424">
    <property type="entry name" value="PyrdxlP-dep_Trfase"/>
</dbReference>
<dbReference type="SUPFAM" id="SSF53383">
    <property type="entry name" value="PLP-dependent transferases"/>
    <property type="match status" value="1"/>
</dbReference>
<dbReference type="InterPro" id="IPR015422">
    <property type="entry name" value="PyrdxlP-dep_Trfase_small"/>
</dbReference>
<reference evidence="13 14" key="1">
    <citation type="journal article" date="2012" name="J. Bacteriol.">
        <title>Genome of Bacillus macauensis ZFHKF-1, a Long-Chain-Forming Bacterium.</title>
        <authorList>
            <person name="Cai L."/>
            <person name="Zhang T."/>
        </authorList>
    </citation>
    <scope>NUCLEOTIDE SEQUENCE [LARGE SCALE GENOMIC DNA]</scope>
    <source>
        <strain evidence="13 14">ZFHKF-1</strain>
    </source>
</reference>
<dbReference type="CDD" id="cd00614">
    <property type="entry name" value="CGS_like"/>
    <property type="match status" value="1"/>
</dbReference>
<evidence type="ECO:0000256" key="9">
    <source>
        <dbReference type="ARBA" id="ARBA00048780"/>
    </source>
</evidence>
<feature type="modified residue" description="N6-(pyridoxal phosphate)lysine" evidence="11">
    <location>
        <position position="207"/>
    </location>
</feature>
<dbReference type="RefSeq" id="WP_007202001.1">
    <property type="nucleotide sequence ID" value="NZ_AKKV01000025.1"/>
</dbReference>
<protein>
    <recommendedName>
        <fullName evidence="4">L-methionine gamma-lyase</fullName>
        <ecNumber evidence="3">4.4.1.11</ecNumber>
        <ecNumber evidence="7">4.4.1.2</ecNumber>
    </recommendedName>
    <alternativeName>
        <fullName evidence="8">Homocysteine desulfhydrase</fullName>
    </alternativeName>
</protein>
<evidence type="ECO:0000313" key="13">
    <source>
        <dbReference type="EMBL" id="EIT85476.1"/>
    </source>
</evidence>
<evidence type="ECO:0000256" key="11">
    <source>
        <dbReference type="PIRSR" id="PIRSR001434-2"/>
    </source>
</evidence>
<dbReference type="GO" id="GO:0018826">
    <property type="term" value="F:methionine gamma-lyase activity"/>
    <property type="evidence" value="ECO:0007669"/>
    <property type="project" value="UniProtKB-EC"/>
</dbReference>
<dbReference type="GO" id="GO:0047982">
    <property type="term" value="F:homocysteine desulfhydrase activity"/>
    <property type="evidence" value="ECO:0007669"/>
    <property type="project" value="UniProtKB-EC"/>
</dbReference>
<comment type="catalytic activity">
    <reaction evidence="10">
        <text>L-methionine + H2O = methanethiol + 2-oxobutanoate + NH4(+)</text>
        <dbReference type="Rhea" id="RHEA:23800"/>
        <dbReference type="ChEBI" id="CHEBI:15377"/>
        <dbReference type="ChEBI" id="CHEBI:16007"/>
        <dbReference type="ChEBI" id="CHEBI:16763"/>
        <dbReference type="ChEBI" id="CHEBI:28938"/>
        <dbReference type="ChEBI" id="CHEBI:57844"/>
        <dbReference type="EC" id="4.4.1.11"/>
    </reaction>
    <physiologicalReaction direction="left-to-right" evidence="10">
        <dbReference type="Rhea" id="RHEA:23801"/>
    </physiologicalReaction>
</comment>
<dbReference type="Gene3D" id="3.90.1150.10">
    <property type="entry name" value="Aspartate Aminotransferase, domain 1"/>
    <property type="match status" value="1"/>
</dbReference>
<dbReference type="PIRSF" id="PIRSF001434">
    <property type="entry name" value="CGS"/>
    <property type="match status" value="1"/>
</dbReference>
<dbReference type="InterPro" id="IPR000277">
    <property type="entry name" value="Cys/Met-Metab_PyrdxlP-dep_enz"/>
</dbReference>
<dbReference type="InterPro" id="IPR054542">
    <property type="entry name" value="Cys_met_metab_PP"/>
</dbReference>
<dbReference type="PANTHER" id="PTHR11808">
    <property type="entry name" value="TRANS-SULFURATION ENZYME FAMILY MEMBER"/>
    <property type="match status" value="1"/>
</dbReference>
<sequence length="404" mass="44387">MKYEHFETKAIHVGHDQSQHNDSLAVPIYQTSTFVFPSAESGERRFAGQEQGYVYSRLSNPTVACLEERMAALEGGDRGLAFASGMAAVSAVLLGLAKTGDHILCSEGVYGCTYGLLHYMEEKLNISHSLLSMETKEEIEQAIVHNTSLIYIESPINPTMKLVDLQMVAHVAKEKGIPVIVDNTFCSPYLQQPLALGCDLVLHSATKYICGHGDVIGGIVVGREDVMKQLAATVQKDIGGVMAPFDAWLLLRGIKTLAIRLDRHCENAEKIAALLKGHPHIESVYFPGDNQFPQYALAQRQMKRGGGMISFTIKGGKEEAQQFMNALSLIKIAVSLGDAETLIQHPATMTHAVVAEEDREKMGIGQNLLRLSLGLEAWQDIWEDLERGFTALQNMPTVTNYESN</sequence>
<dbReference type="Pfam" id="PF01053">
    <property type="entry name" value="Cys_Met_Meta_PP"/>
    <property type="match status" value="1"/>
</dbReference>
<dbReference type="FunFam" id="3.90.1150.10:FF:000033">
    <property type="entry name" value="Cystathionine gamma-synthase"/>
    <property type="match status" value="1"/>
</dbReference>
<evidence type="ECO:0000313" key="14">
    <source>
        <dbReference type="Proteomes" id="UP000004080"/>
    </source>
</evidence>
<dbReference type="PANTHER" id="PTHR11808:SF80">
    <property type="entry name" value="CYSTATHIONINE GAMMA-LYASE"/>
    <property type="match status" value="1"/>
</dbReference>
<dbReference type="PATRIC" id="fig|1196324.3.peg.1953"/>
<evidence type="ECO:0000256" key="2">
    <source>
        <dbReference type="ARBA" id="ARBA00008667"/>
    </source>
</evidence>
<evidence type="ECO:0000256" key="3">
    <source>
        <dbReference type="ARBA" id="ARBA00012222"/>
    </source>
</evidence>
<dbReference type="GO" id="GO:0019346">
    <property type="term" value="P:transsulfuration"/>
    <property type="evidence" value="ECO:0007669"/>
    <property type="project" value="InterPro"/>
</dbReference>
<dbReference type="AlphaFoldDB" id="I8J183"/>
<evidence type="ECO:0000256" key="8">
    <source>
        <dbReference type="ARBA" id="ARBA00047199"/>
    </source>
</evidence>
<dbReference type="FunFam" id="3.40.640.10:FF:000046">
    <property type="entry name" value="Cystathionine gamma-lyase"/>
    <property type="match status" value="1"/>
</dbReference>
<evidence type="ECO:0000256" key="4">
    <source>
        <dbReference type="ARBA" id="ARBA00019040"/>
    </source>
</evidence>
<dbReference type="Proteomes" id="UP000004080">
    <property type="component" value="Unassembled WGS sequence"/>
</dbReference>
<keyword evidence="6 13" id="KW-0456">Lyase</keyword>
<dbReference type="GO" id="GO:0009086">
    <property type="term" value="P:methionine biosynthetic process"/>
    <property type="evidence" value="ECO:0007669"/>
    <property type="project" value="UniProtKB-ARBA"/>
</dbReference>
<dbReference type="GO" id="GO:0030170">
    <property type="term" value="F:pyridoxal phosphate binding"/>
    <property type="evidence" value="ECO:0007669"/>
    <property type="project" value="InterPro"/>
</dbReference>
<evidence type="ECO:0000256" key="10">
    <source>
        <dbReference type="ARBA" id="ARBA00052699"/>
    </source>
</evidence>
<dbReference type="EC" id="4.4.1.11" evidence="3"/>
<keyword evidence="14" id="KW-1185">Reference proteome</keyword>
<dbReference type="eggNOG" id="COG0626">
    <property type="taxonomic scope" value="Bacteria"/>
</dbReference>
<dbReference type="NCBIfam" id="TIGR01328">
    <property type="entry name" value="met_gam_lyase"/>
    <property type="match status" value="1"/>
</dbReference>
<gene>
    <name evidence="13" type="ORF">A374_09573</name>
</gene>
<dbReference type="EMBL" id="AKKV01000025">
    <property type="protein sequence ID" value="EIT85476.1"/>
    <property type="molecule type" value="Genomic_DNA"/>
</dbReference>
<proteinExistence type="inferred from homology"/>
<organism evidence="13 14">
    <name type="scientific">Fictibacillus macauensis ZFHKF-1</name>
    <dbReference type="NCBI Taxonomy" id="1196324"/>
    <lineage>
        <taxon>Bacteria</taxon>
        <taxon>Bacillati</taxon>
        <taxon>Bacillota</taxon>
        <taxon>Bacilli</taxon>
        <taxon>Bacillales</taxon>
        <taxon>Fictibacillaceae</taxon>
        <taxon>Fictibacillus</taxon>
    </lineage>
</organism>
<evidence type="ECO:0000256" key="12">
    <source>
        <dbReference type="RuleBase" id="RU362118"/>
    </source>
</evidence>
<name>I8J183_9BACL</name>
<dbReference type="InterPro" id="IPR015421">
    <property type="entry name" value="PyrdxlP-dep_Trfase_major"/>
</dbReference>
<evidence type="ECO:0000256" key="1">
    <source>
        <dbReference type="ARBA" id="ARBA00001933"/>
    </source>
</evidence>
<dbReference type="PROSITE" id="PS00868">
    <property type="entry name" value="CYS_MET_METAB_PP"/>
    <property type="match status" value="1"/>
</dbReference>
<dbReference type="GO" id="GO:0005737">
    <property type="term" value="C:cytoplasm"/>
    <property type="evidence" value="ECO:0007669"/>
    <property type="project" value="TreeGrafter"/>
</dbReference>
<comment type="catalytic activity">
    <reaction evidence="9">
        <text>L-homocysteine + H2O = 2-oxobutanoate + hydrogen sulfide + NH4(+) + H(+)</text>
        <dbReference type="Rhea" id="RHEA:14501"/>
        <dbReference type="ChEBI" id="CHEBI:15377"/>
        <dbReference type="ChEBI" id="CHEBI:15378"/>
        <dbReference type="ChEBI" id="CHEBI:16763"/>
        <dbReference type="ChEBI" id="CHEBI:28938"/>
        <dbReference type="ChEBI" id="CHEBI:29919"/>
        <dbReference type="ChEBI" id="CHEBI:58199"/>
        <dbReference type="EC" id="4.4.1.2"/>
    </reaction>
    <physiologicalReaction direction="left-to-right" evidence="9">
        <dbReference type="Rhea" id="RHEA:14502"/>
    </physiologicalReaction>
</comment>
<evidence type="ECO:0000256" key="7">
    <source>
        <dbReference type="ARBA" id="ARBA00047175"/>
    </source>
</evidence>
<dbReference type="NCBIfam" id="NF005263">
    <property type="entry name" value="PRK06767.1"/>
    <property type="match status" value="1"/>
</dbReference>
<dbReference type="STRING" id="1196324.A374_09573"/>
<comment type="cofactor">
    <cofactor evidence="1 12">
        <name>pyridoxal 5'-phosphate</name>
        <dbReference type="ChEBI" id="CHEBI:597326"/>
    </cofactor>
</comment>
<evidence type="ECO:0000256" key="5">
    <source>
        <dbReference type="ARBA" id="ARBA00022898"/>
    </source>
</evidence>
<comment type="caution">
    <text evidence="13">The sequence shown here is derived from an EMBL/GenBank/DDBJ whole genome shotgun (WGS) entry which is preliminary data.</text>
</comment>
<dbReference type="InterPro" id="IPR006237">
    <property type="entry name" value="L-Met_gamma_lys"/>
</dbReference>
<dbReference type="Gene3D" id="3.40.640.10">
    <property type="entry name" value="Type I PLP-dependent aspartate aminotransferase-like (Major domain)"/>
    <property type="match status" value="1"/>
</dbReference>